<keyword evidence="2" id="KW-0540">Nuclease</keyword>
<keyword evidence="2" id="KW-0255">Endonuclease</keyword>
<accession>A0A650AKK4</accession>
<gene>
    <name evidence="2" type="primary">orf169</name>
</gene>
<feature type="domain" description="Homing endonuclease LAGLIDADG" evidence="1">
    <location>
        <begin position="12"/>
        <end position="94"/>
    </location>
</feature>
<protein>
    <submittedName>
        <fullName evidence="2">Putative LAGLIDADG homing endonuclease</fullName>
    </submittedName>
</protein>
<dbReference type="InterPro" id="IPR027434">
    <property type="entry name" value="Homing_endonucl"/>
</dbReference>
<dbReference type="Gene3D" id="3.10.28.10">
    <property type="entry name" value="Homing endonucleases"/>
    <property type="match status" value="1"/>
</dbReference>
<reference evidence="2" key="1">
    <citation type="submission" date="2019-11" db="EMBL/GenBank/DDBJ databases">
        <title>Complete mitogenomes of the marine picoplanktonic green algae Prasinoderma sp. MBIC 10622 and Prasinococcus capsulatus CCMP 1194 (Palmophyllophyceae).</title>
        <authorList>
            <person name="Turmel M."/>
            <person name="Otis C."/>
            <person name="Lemieux C."/>
        </authorList>
    </citation>
    <scope>NUCLEOTIDE SEQUENCE</scope>
</reference>
<dbReference type="GO" id="GO:0004519">
    <property type="term" value="F:endonuclease activity"/>
    <property type="evidence" value="ECO:0007669"/>
    <property type="project" value="UniProtKB-KW"/>
</dbReference>
<evidence type="ECO:0000313" key="2">
    <source>
        <dbReference type="EMBL" id="QGN73939.1"/>
    </source>
</evidence>
<name>A0A650AKK4_9VIRI</name>
<organism evidence="2">
    <name type="scientific">Prasinococcus sp. CCMP1194</name>
    <dbReference type="NCBI Taxonomy" id="110672"/>
    <lineage>
        <taxon>Eukaryota</taxon>
        <taxon>Viridiplantae</taxon>
        <taxon>Prasinodermophyta</taxon>
        <taxon>Palmophyllophyceae</taxon>
        <taxon>Prasinococcales</taxon>
        <taxon>Prasinococcaceae</taxon>
        <taxon>Prasinococcus</taxon>
    </lineage>
</organism>
<dbReference type="AlphaFoldDB" id="A0A650AKK4"/>
<dbReference type="InterPro" id="IPR004860">
    <property type="entry name" value="LAGLIDADG_dom"/>
</dbReference>
<keyword evidence="2" id="KW-0496">Mitochondrion</keyword>
<sequence length="169" mass="19617">MVHLSNIELAYIAGFLDGDGSILLQIVKQKQYKYGFTIRVSVCFYQKKTKYWFLLWLKKKLRHGRVHLRNDGMAQYTLTGFSLVHTVVQALLPYLRIQRPLAKLCLKVIESYDRITTKADFLEVCYLIDKAAKLTDSKNRKYTGAIVQQFFDSPVETFPSSFPPPSEER</sequence>
<proteinExistence type="predicted"/>
<dbReference type="SUPFAM" id="SSF55608">
    <property type="entry name" value="Homing endonucleases"/>
    <property type="match status" value="1"/>
</dbReference>
<evidence type="ECO:0000259" key="1">
    <source>
        <dbReference type="Pfam" id="PF00961"/>
    </source>
</evidence>
<dbReference type="EMBL" id="MN662312">
    <property type="protein sequence ID" value="QGN73939.1"/>
    <property type="molecule type" value="Genomic_DNA"/>
</dbReference>
<keyword evidence="2" id="KW-0378">Hydrolase</keyword>
<geneLocation type="mitochondrion" evidence="2"/>
<dbReference type="Pfam" id="PF00961">
    <property type="entry name" value="LAGLIDADG_1"/>
    <property type="match status" value="1"/>
</dbReference>